<evidence type="ECO:0000256" key="1">
    <source>
        <dbReference type="SAM" id="MobiDB-lite"/>
    </source>
</evidence>
<proteinExistence type="predicted"/>
<dbReference type="Proteomes" id="UP000550707">
    <property type="component" value="Unassembled WGS sequence"/>
</dbReference>
<protein>
    <submittedName>
        <fullName evidence="2">Uncharacterized protein</fullName>
    </submittedName>
</protein>
<dbReference type="InParanoid" id="A0A7J8DCE5"/>
<dbReference type="EMBL" id="JACASF010000018">
    <property type="protein sequence ID" value="KAF6420659.1"/>
    <property type="molecule type" value="Genomic_DNA"/>
</dbReference>
<keyword evidence="3" id="KW-1185">Reference proteome</keyword>
<feature type="compositionally biased region" description="Basic and acidic residues" evidence="1">
    <location>
        <begin position="145"/>
        <end position="158"/>
    </location>
</feature>
<gene>
    <name evidence="2" type="ORF">HJG59_009386</name>
</gene>
<reference evidence="2 3" key="1">
    <citation type="journal article" date="2020" name="Nature">
        <title>Six reference-quality genomes reveal evolution of bat adaptations.</title>
        <authorList>
            <person name="Jebb D."/>
            <person name="Huang Z."/>
            <person name="Pippel M."/>
            <person name="Hughes G.M."/>
            <person name="Lavrichenko K."/>
            <person name="Devanna P."/>
            <person name="Winkler S."/>
            <person name="Jermiin L.S."/>
            <person name="Skirmuntt E.C."/>
            <person name="Katzourakis A."/>
            <person name="Burkitt-Gray L."/>
            <person name="Ray D.A."/>
            <person name="Sullivan K.A.M."/>
            <person name="Roscito J.G."/>
            <person name="Kirilenko B.M."/>
            <person name="Davalos L.M."/>
            <person name="Corthals A.P."/>
            <person name="Power M.L."/>
            <person name="Jones G."/>
            <person name="Ransome R.D."/>
            <person name="Dechmann D.K.N."/>
            <person name="Locatelli A.G."/>
            <person name="Puechmaille S.J."/>
            <person name="Fedrigo O."/>
            <person name="Jarvis E.D."/>
            <person name="Hiller M."/>
            <person name="Vernes S.C."/>
            <person name="Myers E.W."/>
            <person name="Teeling E.C."/>
        </authorList>
    </citation>
    <scope>NUCLEOTIDE SEQUENCE [LARGE SCALE GENOMIC DNA]</scope>
    <source>
        <strain evidence="2">MMolMol1</strain>
        <tissue evidence="2">Muscle</tissue>
    </source>
</reference>
<feature type="compositionally biased region" description="Polar residues" evidence="1">
    <location>
        <begin position="126"/>
        <end position="139"/>
    </location>
</feature>
<accession>A0A7J8DCE5</accession>
<feature type="region of interest" description="Disordered" evidence="1">
    <location>
        <begin position="122"/>
        <end position="174"/>
    </location>
</feature>
<name>A0A7J8DCE5_MOLMO</name>
<dbReference type="AlphaFoldDB" id="A0A7J8DCE5"/>
<feature type="region of interest" description="Disordered" evidence="1">
    <location>
        <begin position="50"/>
        <end position="86"/>
    </location>
</feature>
<organism evidence="2 3">
    <name type="scientific">Molossus molossus</name>
    <name type="common">Pallas' mastiff bat</name>
    <name type="synonym">Vespertilio molossus</name>
    <dbReference type="NCBI Taxonomy" id="27622"/>
    <lineage>
        <taxon>Eukaryota</taxon>
        <taxon>Metazoa</taxon>
        <taxon>Chordata</taxon>
        <taxon>Craniata</taxon>
        <taxon>Vertebrata</taxon>
        <taxon>Euteleostomi</taxon>
        <taxon>Mammalia</taxon>
        <taxon>Eutheria</taxon>
        <taxon>Laurasiatheria</taxon>
        <taxon>Chiroptera</taxon>
        <taxon>Yangochiroptera</taxon>
        <taxon>Molossidae</taxon>
        <taxon>Molossus</taxon>
    </lineage>
</organism>
<evidence type="ECO:0000313" key="3">
    <source>
        <dbReference type="Proteomes" id="UP000550707"/>
    </source>
</evidence>
<comment type="caution">
    <text evidence="2">The sequence shown here is derived from an EMBL/GenBank/DDBJ whole genome shotgun (WGS) entry which is preliminary data.</text>
</comment>
<sequence length="200" mass="21736">MFGVRWSPTPWYTCEPSASSSLSKAPKSLRVLGRPRTEQATVAVRETTLGPACTFGPTDPPLELRGSRRPSSDGGMVQGKEALIHPPSPGVAPGSLCGFCQALLNLHFLIYNTGYPCQPPRAAVGTQATRDNGPESSPQLHRAGRAAEQRGRSSEEPSLRGAHRRHVEKNFPSTEDRVGKFWVNRVRSGSSLQDFSDSRE</sequence>
<evidence type="ECO:0000313" key="2">
    <source>
        <dbReference type="EMBL" id="KAF6420659.1"/>
    </source>
</evidence>